<protein>
    <recommendedName>
        <fullName evidence="7">NAC domain-containing protein</fullName>
    </recommendedName>
</protein>
<keyword evidence="2" id="KW-0805">Transcription regulation</keyword>
<keyword evidence="5" id="KW-0539">Nucleus</keyword>
<keyword evidence="6" id="KW-0472">Membrane</keyword>
<proteinExistence type="predicted"/>
<evidence type="ECO:0000259" key="7">
    <source>
        <dbReference type="PROSITE" id="PS51005"/>
    </source>
</evidence>
<comment type="caution">
    <text evidence="8">The sequence shown here is derived from an EMBL/GenBank/DDBJ whole genome shotgun (WGS) entry which is preliminary data.</text>
</comment>
<sequence length="218" mass="25562">MEKKGLGYRFHPTDSEGLTFLLRFVAKQEMHDSGFITTNIDVYGKQEPWEIYSHGVPCADDDDSCYRYFITKKSNTTYHGEVGNTLGSWKQQDKGQPIHYNKGNSSSSTPVIGCKRRMRYMIKDHKDDGLWLMKEFELSNVILKRFDEDRRDYVLCAIKKKPIDTCPFEMNYDSDETDEVTCSNDNDNTMYRNLLMMFLFWKISRVLLSCAFLLYSLH</sequence>
<feature type="transmembrane region" description="Helical" evidence="6">
    <location>
        <begin position="194"/>
        <end position="215"/>
    </location>
</feature>
<dbReference type="GO" id="GO:0003677">
    <property type="term" value="F:DNA binding"/>
    <property type="evidence" value="ECO:0007669"/>
    <property type="project" value="UniProtKB-KW"/>
</dbReference>
<dbReference type="SMR" id="A0A2G3AAG1"/>
<dbReference type="Proteomes" id="UP000222542">
    <property type="component" value="Unassembled WGS sequence"/>
</dbReference>
<dbReference type="EMBL" id="AYRZ02000002">
    <property type="protein sequence ID" value="PHT91204.1"/>
    <property type="molecule type" value="Genomic_DNA"/>
</dbReference>
<evidence type="ECO:0000256" key="5">
    <source>
        <dbReference type="ARBA" id="ARBA00023242"/>
    </source>
</evidence>
<dbReference type="AlphaFoldDB" id="A0A2G3AAG1"/>
<dbReference type="Gene3D" id="2.170.150.80">
    <property type="entry name" value="NAC domain"/>
    <property type="match status" value="1"/>
</dbReference>
<keyword evidence="4" id="KW-0804">Transcription</keyword>
<keyword evidence="3" id="KW-0238">DNA-binding</keyword>
<keyword evidence="6" id="KW-0812">Transmembrane</keyword>
<name>A0A2G3AAG1_CAPAN</name>
<evidence type="ECO:0000256" key="6">
    <source>
        <dbReference type="SAM" id="Phobius"/>
    </source>
</evidence>
<feature type="domain" description="NAC" evidence="7">
    <location>
        <begin position="4"/>
        <end position="161"/>
    </location>
</feature>
<accession>A0A2G3AAG1</accession>
<dbReference type="GO" id="GO:0005634">
    <property type="term" value="C:nucleus"/>
    <property type="evidence" value="ECO:0007669"/>
    <property type="project" value="UniProtKB-SubCell"/>
</dbReference>
<evidence type="ECO:0000256" key="3">
    <source>
        <dbReference type="ARBA" id="ARBA00023125"/>
    </source>
</evidence>
<evidence type="ECO:0000256" key="4">
    <source>
        <dbReference type="ARBA" id="ARBA00023163"/>
    </source>
</evidence>
<evidence type="ECO:0000313" key="8">
    <source>
        <dbReference type="EMBL" id="PHT91204.1"/>
    </source>
</evidence>
<dbReference type="InterPro" id="IPR036093">
    <property type="entry name" value="NAC_dom_sf"/>
</dbReference>
<gene>
    <name evidence="8" type="ORF">T459_06317</name>
</gene>
<dbReference type="Pfam" id="PF02365">
    <property type="entry name" value="NAM"/>
    <property type="match status" value="1"/>
</dbReference>
<reference evidence="8 9" key="1">
    <citation type="journal article" date="2014" name="Nat. Genet.">
        <title>Genome sequence of the hot pepper provides insights into the evolution of pungency in Capsicum species.</title>
        <authorList>
            <person name="Kim S."/>
            <person name="Park M."/>
            <person name="Yeom S.I."/>
            <person name="Kim Y.M."/>
            <person name="Lee J.M."/>
            <person name="Lee H.A."/>
            <person name="Seo E."/>
            <person name="Choi J."/>
            <person name="Cheong K."/>
            <person name="Kim K.T."/>
            <person name="Jung K."/>
            <person name="Lee G.W."/>
            <person name="Oh S.K."/>
            <person name="Bae C."/>
            <person name="Kim S.B."/>
            <person name="Lee H.Y."/>
            <person name="Kim S.Y."/>
            <person name="Kim M.S."/>
            <person name="Kang B.C."/>
            <person name="Jo Y.D."/>
            <person name="Yang H.B."/>
            <person name="Jeong H.J."/>
            <person name="Kang W.H."/>
            <person name="Kwon J.K."/>
            <person name="Shin C."/>
            <person name="Lim J.Y."/>
            <person name="Park J.H."/>
            <person name="Huh J.H."/>
            <person name="Kim J.S."/>
            <person name="Kim B.D."/>
            <person name="Cohen O."/>
            <person name="Paran I."/>
            <person name="Suh M.C."/>
            <person name="Lee S.B."/>
            <person name="Kim Y.K."/>
            <person name="Shin Y."/>
            <person name="Noh S.J."/>
            <person name="Park J."/>
            <person name="Seo Y.S."/>
            <person name="Kwon S.Y."/>
            <person name="Kim H.A."/>
            <person name="Park J.M."/>
            <person name="Kim H.J."/>
            <person name="Choi S.B."/>
            <person name="Bosland P.W."/>
            <person name="Reeves G."/>
            <person name="Jo S.H."/>
            <person name="Lee B.W."/>
            <person name="Cho H.T."/>
            <person name="Choi H.S."/>
            <person name="Lee M.S."/>
            <person name="Yu Y."/>
            <person name="Do Choi Y."/>
            <person name="Park B.S."/>
            <person name="van Deynze A."/>
            <person name="Ashrafi H."/>
            <person name="Hill T."/>
            <person name="Kim W.T."/>
            <person name="Pai H.S."/>
            <person name="Ahn H.K."/>
            <person name="Yeam I."/>
            <person name="Giovannoni J.J."/>
            <person name="Rose J.K."/>
            <person name="Sorensen I."/>
            <person name="Lee S.J."/>
            <person name="Kim R.W."/>
            <person name="Choi I.Y."/>
            <person name="Choi B.S."/>
            <person name="Lim J.S."/>
            <person name="Lee Y.H."/>
            <person name="Choi D."/>
        </authorList>
    </citation>
    <scope>NUCLEOTIDE SEQUENCE [LARGE SCALE GENOMIC DNA]</scope>
    <source>
        <strain evidence="9">cv. CM334</strain>
    </source>
</reference>
<dbReference type="SUPFAM" id="SSF101941">
    <property type="entry name" value="NAC domain"/>
    <property type="match status" value="1"/>
</dbReference>
<dbReference type="PROSITE" id="PS51005">
    <property type="entry name" value="NAC"/>
    <property type="match status" value="1"/>
</dbReference>
<dbReference type="PANTHER" id="PTHR31989">
    <property type="entry name" value="NAC DOMAIN-CONTAINING PROTEIN 82-RELATED"/>
    <property type="match status" value="1"/>
</dbReference>
<reference evidence="8 9" key="2">
    <citation type="journal article" date="2017" name="Genome Biol.">
        <title>New reference genome sequences of hot pepper reveal the massive evolution of plant disease-resistance genes by retroduplication.</title>
        <authorList>
            <person name="Kim S."/>
            <person name="Park J."/>
            <person name="Yeom S.I."/>
            <person name="Kim Y.M."/>
            <person name="Seo E."/>
            <person name="Kim K.T."/>
            <person name="Kim M.S."/>
            <person name="Lee J.M."/>
            <person name="Cheong K."/>
            <person name="Shin H.S."/>
            <person name="Kim S.B."/>
            <person name="Han K."/>
            <person name="Lee J."/>
            <person name="Park M."/>
            <person name="Lee H.A."/>
            <person name="Lee H.Y."/>
            <person name="Lee Y."/>
            <person name="Oh S."/>
            <person name="Lee J.H."/>
            <person name="Choi E."/>
            <person name="Choi E."/>
            <person name="Lee S.E."/>
            <person name="Jeon J."/>
            <person name="Kim H."/>
            <person name="Choi G."/>
            <person name="Song H."/>
            <person name="Lee J."/>
            <person name="Lee S.C."/>
            <person name="Kwon J.K."/>
            <person name="Lee H.Y."/>
            <person name="Koo N."/>
            <person name="Hong Y."/>
            <person name="Kim R.W."/>
            <person name="Kang W.H."/>
            <person name="Huh J.H."/>
            <person name="Kang B.C."/>
            <person name="Yang T.J."/>
            <person name="Lee Y.H."/>
            <person name="Bennetzen J.L."/>
            <person name="Choi D."/>
        </authorList>
    </citation>
    <scope>NUCLEOTIDE SEQUENCE [LARGE SCALE GENOMIC DNA]</scope>
    <source>
        <strain evidence="9">cv. CM334</strain>
    </source>
</reference>
<dbReference type="InterPro" id="IPR003441">
    <property type="entry name" value="NAC-dom"/>
</dbReference>
<evidence type="ECO:0000256" key="1">
    <source>
        <dbReference type="ARBA" id="ARBA00004123"/>
    </source>
</evidence>
<dbReference type="GO" id="GO:0006355">
    <property type="term" value="P:regulation of DNA-templated transcription"/>
    <property type="evidence" value="ECO:0007669"/>
    <property type="project" value="InterPro"/>
</dbReference>
<organism evidence="8 9">
    <name type="scientific">Capsicum annuum</name>
    <name type="common">Capsicum pepper</name>
    <dbReference type="NCBI Taxonomy" id="4072"/>
    <lineage>
        <taxon>Eukaryota</taxon>
        <taxon>Viridiplantae</taxon>
        <taxon>Streptophyta</taxon>
        <taxon>Embryophyta</taxon>
        <taxon>Tracheophyta</taxon>
        <taxon>Spermatophyta</taxon>
        <taxon>Magnoliopsida</taxon>
        <taxon>eudicotyledons</taxon>
        <taxon>Gunneridae</taxon>
        <taxon>Pentapetalae</taxon>
        <taxon>asterids</taxon>
        <taxon>lamiids</taxon>
        <taxon>Solanales</taxon>
        <taxon>Solanaceae</taxon>
        <taxon>Solanoideae</taxon>
        <taxon>Capsiceae</taxon>
        <taxon>Capsicum</taxon>
    </lineage>
</organism>
<evidence type="ECO:0000313" key="9">
    <source>
        <dbReference type="Proteomes" id="UP000222542"/>
    </source>
</evidence>
<comment type="subcellular location">
    <subcellularLocation>
        <location evidence="1">Nucleus</location>
    </subcellularLocation>
</comment>
<evidence type="ECO:0000256" key="2">
    <source>
        <dbReference type="ARBA" id="ARBA00023015"/>
    </source>
</evidence>
<dbReference type="Gramene" id="PHT91204">
    <property type="protein sequence ID" value="PHT91204"/>
    <property type="gene ID" value="T459_06317"/>
</dbReference>
<keyword evidence="9" id="KW-1185">Reference proteome</keyword>
<keyword evidence="6" id="KW-1133">Transmembrane helix</keyword>